<reference evidence="2 3" key="1">
    <citation type="submission" date="2020-08" db="EMBL/GenBank/DDBJ databases">
        <title>Genomic Encyclopedia of Type Strains, Phase III (KMG-III): the genomes of soil and plant-associated and newly described type strains.</title>
        <authorList>
            <person name="Whitman W."/>
        </authorList>
    </citation>
    <scope>NUCLEOTIDE SEQUENCE [LARGE SCALE GENOMIC DNA]</scope>
    <source>
        <strain evidence="2 3">CECT 3265</strain>
    </source>
</reference>
<dbReference type="EMBL" id="JACHJG010000017">
    <property type="protein sequence ID" value="MBB4890227.1"/>
    <property type="molecule type" value="Genomic_DNA"/>
</dbReference>
<evidence type="ECO:0008006" key="4">
    <source>
        <dbReference type="Google" id="ProtNLM"/>
    </source>
</evidence>
<dbReference type="RefSeq" id="WP_221495550.1">
    <property type="nucleotide sequence ID" value="NZ_BMRW01000015.1"/>
</dbReference>
<protein>
    <recommendedName>
        <fullName evidence="4">Proline-rich protein</fullName>
    </recommendedName>
</protein>
<dbReference type="NCBIfam" id="NF040464">
    <property type="entry name" value="SCO3374_fam"/>
    <property type="match status" value="1"/>
</dbReference>
<proteinExistence type="predicted"/>
<dbReference type="AlphaFoldDB" id="A0A7W7LHV1"/>
<accession>A0A7W7LHV1</accession>
<evidence type="ECO:0000313" key="2">
    <source>
        <dbReference type="EMBL" id="MBB4890227.1"/>
    </source>
</evidence>
<feature type="region of interest" description="Disordered" evidence="1">
    <location>
        <begin position="197"/>
        <end position="228"/>
    </location>
</feature>
<organism evidence="2 3">
    <name type="scientific">Streptomyces netropsis</name>
    <name type="common">Streptoverticillium netropsis</name>
    <dbReference type="NCBI Taxonomy" id="55404"/>
    <lineage>
        <taxon>Bacteria</taxon>
        <taxon>Bacillati</taxon>
        <taxon>Actinomycetota</taxon>
        <taxon>Actinomycetes</taxon>
        <taxon>Kitasatosporales</taxon>
        <taxon>Streptomycetaceae</taxon>
        <taxon>Streptomyces</taxon>
    </lineage>
</organism>
<comment type="caution">
    <text evidence="2">The sequence shown here is derived from an EMBL/GenBank/DDBJ whole genome shotgun (WGS) entry which is preliminary data.</text>
</comment>
<dbReference type="InterPro" id="IPR047919">
    <property type="entry name" value="SCO3374-like"/>
</dbReference>
<name>A0A7W7LHV1_STRNE</name>
<keyword evidence="3" id="KW-1185">Reference proteome</keyword>
<dbReference type="Proteomes" id="UP000556436">
    <property type="component" value="Unassembled WGS sequence"/>
</dbReference>
<evidence type="ECO:0000313" key="3">
    <source>
        <dbReference type="Proteomes" id="UP000556436"/>
    </source>
</evidence>
<evidence type="ECO:0000256" key="1">
    <source>
        <dbReference type="SAM" id="MobiDB-lite"/>
    </source>
</evidence>
<sequence>MTVVLPRPCGSLDASHQVEASYPWCQWRRWYEHQMGWPTLGGRPLELLTGVRFDVLEVPADAGFAVLGRVPRTGPVAFDRQARKMRFLTAAGSADELPALLDWLEWGGVALELTALGPGGRMAAPAPVGGGRGRCGRLGPSGSREAVWVRPPEPGCEVEPTLPVTGLGGDGGAPDLVRLVSAAATECHRTRLLRAGKARRDQPTGNQPLAFSYASRMSAGTRPRSLTL</sequence>
<gene>
    <name evidence="2" type="ORF">FHS38_006305</name>
</gene>